<dbReference type="PANTHER" id="PTHR19136">
    <property type="entry name" value="MOLYBDENUM COFACTOR GUANYLYLTRANSFERASE"/>
    <property type="match status" value="1"/>
</dbReference>
<keyword evidence="5 8" id="KW-0460">Magnesium</keyword>
<evidence type="ECO:0000256" key="5">
    <source>
        <dbReference type="ARBA" id="ARBA00022842"/>
    </source>
</evidence>
<comment type="catalytic activity">
    <reaction evidence="8">
        <text>Mo-molybdopterin + GTP + H(+) = Mo-molybdopterin guanine dinucleotide + diphosphate</text>
        <dbReference type="Rhea" id="RHEA:34243"/>
        <dbReference type="ChEBI" id="CHEBI:15378"/>
        <dbReference type="ChEBI" id="CHEBI:33019"/>
        <dbReference type="ChEBI" id="CHEBI:37565"/>
        <dbReference type="ChEBI" id="CHEBI:71302"/>
        <dbReference type="ChEBI" id="CHEBI:71310"/>
        <dbReference type="EC" id="2.7.7.77"/>
    </reaction>
</comment>
<comment type="caution">
    <text evidence="10">The sequence shown here is derived from an EMBL/GenBank/DDBJ whole genome shotgun (WGS) entry which is preliminary data.</text>
</comment>
<comment type="domain">
    <text evidence="8">The N-terminal domain determines nucleotide recognition and specific binding, while the C-terminal domain determines the specific binding to the target protein.</text>
</comment>
<keyword evidence="1 8" id="KW-0963">Cytoplasm</keyword>
<evidence type="ECO:0000256" key="2">
    <source>
        <dbReference type="ARBA" id="ARBA00022679"/>
    </source>
</evidence>
<dbReference type="Gene3D" id="3.90.550.10">
    <property type="entry name" value="Spore Coat Polysaccharide Biosynthesis Protein SpsA, Chain A"/>
    <property type="match status" value="1"/>
</dbReference>
<name>A0ABS5Y2Q1_9CYAN</name>
<dbReference type="GO" id="GO:0016779">
    <property type="term" value="F:nucleotidyltransferase activity"/>
    <property type="evidence" value="ECO:0007669"/>
    <property type="project" value="UniProtKB-KW"/>
</dbReference>
<dbReference type="RefSeq" id="WP_215617988.1">
    <property type="nucleotide sequence ID" value="NZ_JADOER010000005.1"/>
</dbReference>
<keyword evidence="6 8" id="KW-0342">GTP-binding</keyword>
<accession>A0ABS5Y2Q1</accession>
<comment type="subcellular location">
    <subcellularLocation>
        <location evidence="8">Cytoplasm</location>
    </subcellularLocation>
</comment>
<dbReference type="SUPFAM" id="SSF53448">
    <property type="entry name" value="Nucleotide-diphospho-sugar transferases"/>
    <property type="match status" value="1"/>
</dbReference>
<keyword evidence="2 8" id="KW-0808">Transferase</keyword>
<comment type="similarity">
    <text evidence="8">Belongs to the MobA family.</text>
</comment>
<comment type="caution">
    <text evidence="8">Lacks conserved residue(s) required for the propagation of feature annotation.</text>
</comment>
<keyword evidence="11" id="KW-1185">Reference proteome</keyword>
<keyword evidence="7 8" id="KW-0501">Molybdenum cofactor biosynthesis</keyword>
<evidence type="ECO:0000256" key="4">
    <source>
        <dbReference type="ARBA" id="ARBA00022741"/>
    </source>
</evidence>
<dbReference type="NCBIfam" id="NF002741">
    <property type="entry name" value="PRK02726.1"/>
    <property type="match status" value="1"/>
</dbReference>
<dbReference type="InterPro" id="IPR025877">
    <property type="entry name" value="MobA-like_NTP_Trfase"/>
</dbReference>
<feature type="binding site" evidence="8">
    <location>
        <position position="115"/>
    </location>
    <ligand>
        <name>Mg(2+)</name>
        <dbReference type="ChEBI" id="CHEBI:18420"/>
    </ligand>
</feature>
<feature type="binding site" evidence="8">
    <location>
        <position position="22"/>
    </location>
    <ligand>
        <name>GTP</name>
        <dbReference type="ChEBI" id="CHEBI:37565"/>
    </ligand>
</feature>
<dbReference type="EMBL" id="JADOER010000005">
    <property type="protein sequence ID" value="MBT9312087.1"/>
    <property type="molecule type" value="Genomic_DNA"/>
</dbReference>
<dbReference type="CDD" id="cd02503">
    <property type="entry name" value="MobA"/>
    <property type="match status" value="1"/>
</dbReference>
<keyword evidence="10" id="KW-0548">Nucleotidyltransferase</keyword>
<dbReference type="EC" id="2.7.7.77" evidence="8"/>
<evidence type="ECO:0000256" key="3">
    <source>
        <dbReference type="ARBA" id="ARBA00022723"/>
    </source>
</evidence>
<evidence type="ECO:0000313" key="10">
    <source>
        <dbReference type="EMBL" id="MBT9312087.1"/>
    </source>
</evidence>
<dbReference type="Proteomes" id="UP001196661">
    <property type="component" value="Unassembled WGS sequence"/>
</dbReference>
<keyword evidence="3 8" id="KW-0479">Metal-binding</keyword>
<reference evidence="10 11" key="1">
    <citation type="journal article" date="2021" name="Mar. Drugs">
        <title>Genome Reduction and Secondary Metabolism of the Marine Sponge-Associated Cyanobacterium Leptothoe.</title>
        <authorList>
            <person name="Konstantinou D."/>
            <person name="Popin R.V."/>
            <person name="Fewer D.P."/>
            <person name="Sivonen K."/>
            <person name="Gkelis S."/>
        </authorList>
    </citation>
    <scope>NUCLEOTIDE SEQUENCE [LARGE SCALE GENOMIC DNA]</scope>
    <source>
        <strain evidence="10 11">TAU-MAC 1615</strain>
    </source>
</reference>
<comment type="cofactor">
    <cofactor evidence="8">
        <name>Mg(2+)</name>
        <dbReference type="ChEBI" id="CHEBI:18420"/>
    </cofactor>
</comment>
<evidence type="ECO:0000256" key="6">
    <source>
        <dbReference type="ARBA" id="ARBA00023134"/>
    </source>
</evidence>
<evidence type="ECO:0000313" key="11">
    <source>
        <dbReference type="Proteomes" id="UP001196661"/>
    </source>
</evidence>
<dbReference type="InterPro" id="IPR013482">
    <property type="entry name" value="Molybde_CF_guanTrfase"/>
</dbReference>
<organism evidence="10 11">
    <name type="scientific">Leptothoe kymatousa TAU-MAC 1615</name>
    <dbReference type="NCBI Taxonomy" id="2364775"/>
    <lineage>
        <taxon>Bacteria</taxon>
        <taxon>Bacillati</taxon>
        <taxon>Cyanobacteriota</taxon>
        <taxon>Cyanophyceae</taxon>
        <taxon>Nodosilineales</taxon>
        <taxon>Cymatolegaceae</taxon>
        <taxon>Leptothoe</taxon>
        <taxon>Leptothoe kymatousa</taxon>
    </lineage>
</organism>
<dbReference type="HAMAP" id="MF_00316">
    <property type="entry name" value="MobA"/>
    <property type="match status" value="1"/>
</dbReference>
<feature type="domain" description="MobA-like NTP transferase" evidence="9">
    <location>
        <begin position="7"/>
        <end position="178"/>
    </location>
</feature>
<gene>
    <name evidence="8" type="primary">mobA</name>
    <name evidence="10" type="ORF">IXB28_07705</name>
</gene>
<dbReference type="InterPro" id="IPR029044">
    <property type="entry name" value="Nucleotide-diphossugar_trans"/>
</dbReference>
<dbReference type="Pfam" id="PF12804">
    <property type="entry name" value="NTP_transf_3"/>
    <property type="match status" value="1"/>
</dbReference>
<dbReference type="PANTHER" id="PTHR19136:SF81">
    <property type="entry name" value="MOLYBDENUM COFACTOR GUANYLYLTRANSFERASE"/>
    <property type="match status" value="1"/>
</dbReference>
<keyword evidence="4 8" id="KW-0547">Nucleotide-binding</keyword>
<feature type="binding site" evidence="8">
    <location>
        <begin position="10"/>
        <end position="12"/>
    </location>
    <ligand>
        <name>GTP</name>
        <dbReference type="ChEBI" id="CHEBI:37565"/>
    </ligand>
</feature>
<sequence length="216" mass="23803">MDHRIAALILAGGASRRMGQDKALLSVPSSAGNRTIPLLAHVSHMASACAERVHVLTPWPERYADFLSPSVVLLPEVKQHSGPLVALLQGWSLIVAHGQKRGETAPDWLLVLACDMPALDAAILQTWCHSLQSVRPDAIAALPQHQGRWEPLCGFYRQSSFRHLSLAIQQDVRSFQRWLANESVASLSVNDSNVLQNCNNPAQWQNFLAQQDARNP</sequence>
<proteinExistence type="inferred from homology"/>
<protein>
    <recommendedName>
        <fullName evidence="8">Probable molybdenum cofactor guanylyltransferase</fullName>
        <shortName evidence="8">MoCo guanylyltransferase</shortName>
        <ecNumber evidence="8">2.7.7.77</ecNumber>
    </recommendedName>
    <alternativeName>
        <fullName evidence="8">GTP:molybdopterin guanylyltransferase</fullName>
    </alternativeName>
    <alternativeName>
        <fullName evidence="8">Mo-MPT guanylyltransferase</fullName>
    </alternativeName>
    <alternativeName>
        <fullName evidence="8">Molybdopterin guanylyltransferase</fullName>
    </alternativeName>
    <alternativeName>
        <fullName evidence="8">Molybdopterin-guanine dinucleotide synthase</fullName>
        <shortName evidence="8">MGD synthase</shortName>
    </alternativeName>
</protein>
<evidence type="ECO:0000256" key="7">
    <source>
        <dbReference type="ARBA" id="ARBA00023150"/>
    </source>
</evidence>
<comment type="function">
    <text evidence="8">Transfers a GMP moiety from GTP to Mo-molybdopterin (Mo-MPT) cofactor (Moco or molybdenum cofactor) to form Mo-molybdopterin guanine dinucleotide (Mo-MGD) cofactor.</text>
</comment>
<evidence type="ECO:0000256" key="8">
    <source>
        <dbReference type="HAMAP-Rule" id="MF_00316"/>
    </source>
</evidence>
<feature type="binding site" evidence="8">
    <location>
        <position position="115"/>
    </location>
    <ligand>
        <name>GTP</name>
        <dbReference type="ChEBI" id="CHEBI:37565"/>
    </ligand>
</feature>
<evidence type="ECO:0000259" key="9">
    <source>
        <dbReference type="Pfam" id="PF12804"/>
    </source>
</evidence>
<evidence type="ECO:0000256" key="1">
    <source>
        <dbReference type="ARBA" id="ARBA00022490"/>
    </source>
</evidence>